<dbReference type="InterPro" id="IPR029068">
    <property type="entry name" value="Glyas_Bleomycin-R_OHBP_Dase"/>
</dbReference>
<dbReference type="InterPro" id="IPR037523">
    <property type="entry name" value="VOC_core"/>
</dbReference>
<dbReference type="SUPFAM" id="SSF54593">
    <property type="entry name" value="Glyoxalase/Bleomycin resistance protein/Dihydroxybiphenyl dioxygenase"/>
    <property type="match status" value="1"/>
</dbReference>
<name>A0ABZ2ZNL0_9BACI</name>
<sequence length="106" mass="12070">MKIDSLDYLVLTVDNMEKTCEFYQKALGMEIHRFDEGRNALKFGIQKINLHQKGNEFDPKALHPMAGSEDLCFITSEKIAEAITHLQLGNISIEEVPSSEQMQWGL</sequence>
<dbReference type="PANTHER" id="PTHR21366">
    <property type="entry name" value="GLYOXALASE FAMILY PROTEIN"/>
    <property type="match status" value="1"/>
</dbReference>
<dbReference type="Pfam" id="PF00903">
    <property type="entry name" value="Glyoxalase"/>
    <property type="match status" value="1"/>
</dbReference>
<proteinExistence type="predicted"/>
<dbReference type="InterPro" id="IPR004360">
    <property type="entry name" value="Glyas_Fos-R_dOase_dom"/>
</dbReference>
<evidence type="ECO:0000313" key="3">
    <source>
        <dbReference type="Proteomes" id="UP001472074"/>
    </source>
</evidence>
<dbReference type="PROSITE" id="PS51819">
    <property type="entry name" value="VOC"/>
    <property type="match status" value="1"/>
</dbReference>
<dbReference type="Proteomes" id="UP001472074">
    <property type="component" value="Chromosome"/>
</dbReference>
<dbReference type="EMBL" id="CP151651">
    <property type="protein sequence ID" value="WZP09716.1"/>
    <property type="molecule type" value="Genomic_DNA"/>
</dbReference>
<dbReference type="InterPro" id="IPR050383">
    <property type="entry name" value="GlyoxalaseI/FosfomycinResist"/>
</dbReference>
<evidence type="ECO:0000313" key="2">
    <source>
        <dbReference type="EMBL" id="WZP09716.1"/>
    </source>
</evidence>
<accession>A0ABZ2ZNL0</accession>
<evidence type="ECO:0000259" key="1">
    <source>
        <dbReference type="PROSITE" id="PS51819"/>
    </source>
</evidence>
<protein>
    <submittedName>
        <fullName evidence="2">VOC family protein</fullName>
    </submittedName>
</protein>
<dbReference type="PANTHER" id="PTHR21366:SF14">
    <property type="entry name" value="GLYOXALASE DOMAIN-CONTAINING PROTEIN 5"/>
    <property type="match status" value="1"/>
</dbReference>
<gene>
    <name evidence="2" type="ORF">AADC60_11455</name>
</gene>
<keyword evidence="3" id="KW-1185">Reference proteome</keyword>
<dbReference type="Gene3D" id="3.10.180.10">
    <property type="entry name" value="2,3-Dihydroxybiphenyl 1,2-Dioxygenase, domain 1"/>
    <property type="match status" value="1"/>
</dbReference>
<dbReference type="RefSeq" id="WP_009334851.1">
    <property type="nucleotide sequence ID" value="NZ_CP151651.1"/>
</dbReference>
<feature type="domain" description="VOC" evidence="1">
    <location>
        <begin position="5"/>
        <end position="106"/>
    </location>
</feature>
<reference evidence="2 3" key="1">
    <citation type="submission" date="2024-04" db="EMBL/GenBank/DDBJ databases">
        <title>Screening of coral probiotics and analysis of their probiotic properties.</title>
        <authorList>
            <person name="Wang S."/>
        </authorList>
    </citation>
    <scope>NUCLEOTIDE SEQUENCE [LARGE SCALE GENOMIC DNA]</scope>
    <source>
        <strain evidence="2 3">GXU-Z9</strain>
    </source>
</reference>
<organism evidence="2 3">
    <name type="scientific">Cytobacillus pseudoceanisediminis</name>
    <dbReference type="NCBI Taxonomy" id="3051614"/>
    <lineage>
        <taxon>Bacteria</taxon>
        <taxon>Bacillati</taxon>
        <taxon>Bacillota</taxon>
        <taxon>Bacilli</taxon>
        <taxon>Bacillales</taxon>
        <taxon>Bacillaceae</taxon>
        <taxon>Cytobacillus</taxon>
    </lineage>
</organism>